<evidence type="ECO:0000256" key="2">
    <source>
        <dbReference type="ARBA" id="ARBA00008779"/>
    </source>
</evidence>
<evidence type="ECO:0000313" key="9">
    <source>
        <dbReference type="EMBL" id="APZ95022.1"/>
    </source>
</evidence>
<evidence type="ECO:0000256" key="3">
    <source>
        <dbReference type="ARBA" id="ARBA00022723"/>
    </source>
</evidence>
<proteinExistence type="inferred from homology"/>
<dbReference type="CDD" id="cd16144">
    <property type="entry name" value="ARS_like"/>
    <property type="match status" value="1"/>
</dbReference>
<dbReference type="STRING" id="1891926.Fuma_04674"/>
<evidence type="ECO:0000256" key="7">
    <source>
        <dbReference type="SAM" id="SignalP"/>
    </source>
</evidence>
<dbReference type="PROSITE" id="PS00149">
    <property type="entry name" value="SULFATASE_2"/>
    <property type="match status" value="1"/>
</dbReference>
<comment type="similarity">
    <text evidence="2">Belongs to the sulfatase family.</text>
</comment>
<comment type="cofactor">
    <cofactor evidence="1">
        <name>Ca(2+)</name>
        <dbReference type="ChEBI" id="CHEBI:29108"/>
    </cofactor>
</comment>
<dbReference type="InterPro" id="IPR000917">
    <property type="entry name" value="Sulfatase_N"/>
</dbReference>
<dbReference type="EMBL" id="CP017641">
    <property type="protein sequence ID" value="APZ95022.1"/>
    <property type="molecule type" value="Genomic_DNA"/>
</dbReference>
<evidence type="ECO:0000256" key="6">
    <source>
        <dbReference type="ARBA" id="ARBA00022837"/>
    </source>
</evidence>
<feature type="signal peptide" evidence="7">
    <location>
        <begin position="1"/>
        <end position="20"/>
    </location>
</feature>
<dbReference type="SUPFAM" id="SSF53649">
    <property type="entry name" value="Alkaline phosphatase-like"/>
    <property type="match status" value="1"/>
</dbReference>
<dbReference type="PANTHER" id="PTHR42693:SF42">
    <property type="entry name" value="ARYLSULFATASE G"/>
    <property type="match status" value="1"/>
</dbReference>
<dbReference type="GO" id="GO:0046872">
    <property type="term" value="F:metal ion binding"/>
    <property type="evidence" value="ECO:0007669"/>
    <property type="project" value="UniProtKB-KW"/>
</dbReference>
<dbReference type="AlphaFoldDB" id="A0A1P8WLT3"/>
<evidence type="ECO:0000256" key="4">
    <source>
        <dbReference type="ARBA" id="ARBA00022729"/>
    </source>
</evidence>
<dbReference type="InterPro" id="IPR050738">
    <property type="entry name" value="Sulfatase"/>
</dbReference>
<keyword evidence="5 9" id="KW-0378">Hydrolase</keyword>
<dbReference type="EC" id="3.1.6.1" evidence="9"/>
<organism evidence="9 10">
    <name type="scientific">Fuerstiella marisgermanici</name>
    <dbReference type="NCBI Taxonomy" id="1891926"/>
    <lineage>
        <taxon>Bacteria</taxon>
        <taxon>Pseudomonadati</taxon>
        <taxon>Planctomycetota</taxon>
        <taxon>Planctomycetia</taxon>
        <taxon>Planctomycetales</taxon>
        <taxon>Planctomycetaceae</taxon>
        <taxon>Fuerstiella</taxon>
    </lineage>
</organism>
<sequence length="495" mass="55352" precursor="true">MNRLACLLFLFLATPAASLAAKPNIVLIFIDDLGWKDIGCYGNDFIDTPRIDQLASEGVRFTDFYAAGAVCSPTRCAVQAGQNQARIGITAHIPGHWRPFERVITPQTTMALPLDTVTVAESLKEAGYTTGYVGKWHLGNGAEFQPDRQGYDFSAVINGPHLPGRYKVQGLDGPKPKPNQYRTDFEADLSIDFIARSKDQKKPFFLMLSPFAVHIPLGAMCAKVDKYTQRAAEQKRKLPHPVYAAMVEHCDDMVGRIVDAIDQQGLTDNTMVIFTSDNGGLYRRYDYREAADDNVTTVAPLKGEKGSLHEGGVRVPLIVKYPPLTKPGSECSEPTISYDFYPTFVDLAGGKLPQHQTIDGLSLKPLLSDPSTKLDRTALHWHYPHYHHDRPASSIRERDWKLIEYLDGTGDIEVYNLANDIGETKNLATEKQGRAADLKRKLQTWRTSVSARMPIPNPSYDADRAAEWWSMRSGKPIDSERRKRFPPTEKADTQR</sequence>
<dbReference type="InterPro" id="IPR017850">
    <property type="entry name" value="Alkaline_phosphatase_core_sf"/>
</dbReference>
<accession>A0A1P8WLT3</accession>
<dbReference type="Proteomes" id="UP000187735">
    <property type="component" value="Chromosome"/>
</dbReference>
<reference evidence="9 10" key="1">
    <citation type="journal article" date="2016" name="Front. Microbiol.">
        <title>Fuerstia marisgermanicae gen. nov., sp. nov., an Unusual Member of the Phylum Planctomycetes from the German Wadden Sea.</title>
        <authorList>
            <person name="Kohn T."/>
            <person name="Heuer A."/>
            <person name="Jogler M."/>
            <person name="Vollmers J."/>
            <person name="Boedeker C."/>
            <person name="Bunk B."/>
            <person name="Rast P."/>
            <person name="Borchert D."/>
            <person name="Glockner I."/>
            <person name="Freese H.M."/>
            <person name="Klenk H.P."/>
            <person name="Overmann J."/>
            <person name="Kaster A.K."/>
            <person name="Rohde M."/>
            <person name="Wiegand S."/>
            <person name="Jogler C."/>
        </authorList>
    </citation>
    <scope>NUCLEOTIDE SEQUENCE [LARGE SCALE GENOMIC DNA]</scope>
    <source>
        <strain evidence="9 10">NH11</strain>
    </source>
</reference>
<protein>
    <submittedName>
        <fullName evidence="9">Arylsulfatase</fullName>
        <ecNumber evidence="9">3.1.6.1</ecNumber>
    </submittedName>
</protein>
<keyword evidence="4 7" id="KW-0732">Signal</keyword>
<evidence type="ECO:0000256" key="5">
    <source>
        <dbReference type="ARBA" id="ARBA00022801"/>
    </source>
</evidence>
<gene>
    <name evidence="9" type="primary">atsA_31</name>
    <name evidence="9" type="ORF">Fuma_04674</name>
</gene>
<dbReference type="Pfam" id="PF00884">
    <property type="entry name" value="Sulfatase"/>
    <property type="match status" value="1"/>
</dbReference>
<evidence type="ECO:0000313" key="10">
    <source>
        <dbReference type="Proteomes" id="UP000187735"/>
    </source>
</evidence>
<keyword evidence="10" id="KW-1185">Reference proteome</keyword>
<keyword evidence="6" id="KW-0106">Calcium</keyword>
<dbReference type="PANTHER" id="PTHR42693">
    <property type="entry name" value="ARYLSULFATASE FAMILY MEMBER"/>
    <property type="match status" value="1"/>
</dbReference>
<feature type="domain" description="Sulfatase N-terminal" evidence="8">
    <location>
        <begin position="23"/>
        <end position="349"/>
    </location>
</feature>
<keyword evidence="3" id="KW-0479">Metal-binding</keyword>
<dbReference type="Gene3D" id="3.40.720.10">
    <property type="entry name" value="Alkaline Phosphatase, subunit A"/>
    <property type="match status" value="1"/>
</dbReference>
<dbReference type="Gene3D" id="3.30.1120.10">
    <property type="match status" value="1"/>
</dbReference>
<feature type="chain" id="PRO_5012297953" evidence="7">
    <location>
        <begin position="21"/>
        <end position="495"/>
    </location>
</feature>
<evidence type="ECO:0000256" key="1">
    <source>
        <dbReference type="ARBA" id="ARBA00001913"/>
    </source>
</evidence>
<evidence type="ECO:0000259" key="8">
    <source>
        <dbReference type="Pfam" id="PF00884"/>
    </source>
</evidence>
<dbReference type="KEGG" id="fmr:Fuma_04674"/>
<name>A0A1P8WLT3_9PLAN</name>
<dbReference type="RefSeq" id="WP_077026241.1">
    <property type="nucleotide sequence ID" value="NZ_CP017641.1"/>
</dbReference>
<dbReference type="InterPro" id="IPR024607">
    <property type="entry name" value="Sulfatase_CS"/>
</dbReference>
<dbReference type="GO" id="GO:0004065">
    <property type="term" value="F:arylsulfatase activity"/>
    <property type="evidence" value="ECO:0007669"/>
    <property type="project" value="UniProtKB-EC"/>
</dbReference>
<dbReference type="OrthoDB" id="9783154at2"/>